<feature type="domain" description="DUF6820" evidence="7">
    <location>
        <begin position="21"/>
        <end position="78"/>
    </location>
</feature>
<dbReference type="InterPro" id="IPR049223">
    <property type="entry name" value="DUF6820"/>
</dbReference>
<comment type="similarity">
    <text evidence="2">Belongs to the fucoxanthin chlorophyll protein family.</text>
</comment>
<evidence type="ECO:0000259" key="7">
    <source>
        <dbReference type="Pfam" id="PF20699"/>
    </source>
</evidence>
<dbReference type="GO" id="GO:0030076">
    <property type="term" value="C:light-harvesting complex"/>
    <property type="evidence" value="ECO:0007669"/>
    <property type="project" value="UniProtKB-KW"/>
</dbReference>
<feature type="non-terminal residue" evidence="8">
    <location>
        <position position="295"/>
    </location>
</feature>
<dbReference type="EMBL" id="AGNL01016454">
    <property type="protein sequence ID" value="EJK65082.1"/>
    <property type="molecule type" value="Genomic_DNA"/>
</dbReference>
<comment type="subcellular location">
    <subcellularLocation>
        <location evidence="1">Plastid</location>
        <location evidence="1">Chloroplast</location>
    </subcellularLocation>
</comment>
<evidence type="ECO:0000256" key="1">
    <source>
        <dbReference type="ARBA" id="ARBA00004229"/>
    </source>
</evidence>
<dbReference type="AlphaFoldDB" id="K0T3Y3"/>
<keyword evidence="3" id="KW-0150">Chloroplast</keyword>
<evidence type="ECO:0000313" key="9">
    <source>
        <dbReference type="Proteomes" id="UP000266841"/>
    </source>
</evidence>
<dbReference type="GO" id="GO:0009507">
    <property type="term" value="C:chloroplast"/>
    <property type="evidence" value="ECO:0007669"/>
    <property type="project" value="UniProtKB-SubCell"/>
</dbReference>
<evidence type="ECO:0000313" key="8">
    <source>
        <dbReference type="EMBL" id="EJK65082.1"/>
    </source>
</evidence>
<dbReference type="Gene3D" id="1.10.3460.10">
    <property type="entry name" value="Chlorophyll a/b binding protein domain"/>
    <property type="match status" value="1"/>
</dbReference>
<evidence type="ECO:0000256" key="5">
    <source>
        <dbReference type="ARBA" id="ARBA00023243"/>
    </source>
</evidence>
<protein>
    <recommendedName>
        <fullName evidence="7">DUF6820 domain-containing protein</fullName>
    </recommendedName>
</protein>
<evidence type="ECO:0000256" key="4">
    <source>
        <dbReference type="ARBA" id="ARBA00022640"/>
    </source>
</evidence>
<dbReference type="Pfam" id="PF00504">
    <property type="entry name" value="Chloroa_b-bind"/>
    <property type="match status" value="1"/>
</dbReference>
<organism evidence="8 9">
    <name type="scientific">Thalassiosira oceanica</name>
    <name type="common">Marine diatom</name>
    <dbReference type="NCBI Taxonomy" id="159749"/>
    <lineage>
        <taxon>Eukaryota</taxon>
        <taxon>Sar</taxon>
        <taxon>Stramenopiles</taxon>
        <taxon>Ochrophyta</taxon>
        <taxon>Bacillariophyta</taxon>
        <taxon>Coscinodiscophyceae</taxon>
        <taxon>Thalassiosirophycidae</taxon>
        <taxon>Thalassiosirales</taxon>
        <taxon>Thalassiosiraceae</taxon>
        <taxon>Thalassiosira</taxon>
    </lineage>
</organism>
<dbReference type="Pfam" id="PF20699">
    <property type="entry name" value="DUF6820"/>
    <property type="match status" value="1"/>
</dbReference>
<accession>K0T3Y3</accession>
<evidence type="ECO:0000256" key="3">
    <source>
        <dbReference type="ARBA" id="ARBA00022528"/>
    </source>
</evidence>
<feature type="region of interest" description="Disordered" evidence="6">
    <location>
        <begin position="153"/>
        <end position="206"/>
    </location>
</feature>
<dbReference type="Proteomes" id="UP000266841">
    <property type="component" value="Unassembled WGS sequence"/>
</dbReference>
<sequence>MLRVKSAGSWEKSDVISGSETSAGRARAMMHKFSIAPARLIDNGGRRAIGIALRPQHIIGDVLGMNRCYGRRHQATRGGHGGARLSLSSLLGRCAGRADGVLSLTSILPGVERAQGEKLDWVLKALLVLMQDLFSASPLGDPYHGMHNAMVGLAETAPGGGPRSEDQKPHPKAQSESTHLKVEDRTNPEASGVPSRLCRPSSGCRPKGVVDTIPRKEIEIMKTVAALALIGSAAAFAPVQQGRVNTAIAGDARSPDGLGVDPGPLDLFDPLGLVEDADSFPRRRAVEIKHGRIAM</sequence>
<name>K0T3Y3_THAOC</name>
<dbReference type="SUPFAM" id="SSF103511">
    <property type="entry name" value="Chlorophyll a-b binding protein"/>
    <property type="match status" value="1"/>
</dbReference>
<comment type="caution">
    <text evidence="8">The sequence shown here is derived from an EMBL/GenBank/DDBJ whole genome shotgun (WGS) entry which is preliminary data.</text>
</comment>
<keyword evidence="4" id="KW-0934">Plastid</keyword>
<feature type="compositionally biased region" description="Basic and acidic residues" evidence="6">
    <location>
        <begin position="178"/>
        <end position="187"/>
    </location>
</feature>
<keyword evidence="9" id="KW-1185">Reference proteome</keyword>
<gene>
    <name evidence="8" type="ORF">THAOC_14113</name>
</gene>
<proteinExistence type="inferred from homology"/>
<reference evidence="8 9" key="1">
    <citation type="journal article" date="2012" name="Genome Biol.">
        <title>Genome and low-iron response of an oceanic diatom adapted to chronic iron limitation.</title>
        <authorList>
            <person name="Lommer M."/>
            <person name="Specht M."/>
            <person name="Roy A.S."/>
            <person name="Kraemer L."/>
            <person name="Andreson R."/>
            <person name="Gutowska M.A."/>
            <person name="Wolf J."/>
            <person name="Bergner S.V."/>
            <person name="Schilhabel M.B."/>
            <person name="Klostermeier U.C."/>
            <person name="Beiko R.G."/>
            <person name="Rosenstiel P."/>
            <person name="Hippler M."/>
            <person name="Laroche J."/>
        </authorList>
    </citation>
    <scope>NUCLEOTIDE SEQUENCE [LARGE SCALE GENOMIC DNA]</scope>
    <source>
        <strain evidence="8 9">CCMP1005</strain>
    </source>
</reference>
<dbReference type="InterPro" id="IPR022796">
    <property type="entry name" value="Chloroa_b-bind"/>
</dbReference>
<evidence type="ECO:0000256" key="6">
    <source>
        <dbReference type="SAM" id="MobiDB-lite"/>
    </source>
</evidence>
<keyword evidence="5" id="KW-0437">Light-harvesting polypeptide</keyword>
<evidence type="ECO:0000256" key="2">
    <source>
        <dbReference type="ARBA" id="ARBA00005933"/>
    </source>
</evidence>